<dbReference type="Proteomes" id="UP000054995">
    <property type="component" value="Unassembled WGS sequence"/>
</dbReference>
<dbReference type="AlphaFoldDB" id="A0A0V1FNP6"/>
<accession>A0A0V1FNP6</accession>
<protein>
    <submittedName>
        <fullName evidence="1">Uncharacterized protein</fullName>
    </submittedName>
</protein>
<proteinExistence type="predicted"/>
<evidence type="ECO:0000313" key="1">
    <source>
        <dbReference type="EMBL" id="KRY86931.1"/>
    </source>
</evidence>
<sequence length="117" mass="12981">MFTLSKELRFHVKSNVCIACAKADILTHPFGQQNENLGGEKKNLSPFSVHIRIFYLFSLSVRSVICSFDGRATNSMQVNVQIYDANFLSKVIAWLANLALITCLPPSSTSTDNAIKL</sequence>
<dbReference type="EMBL" id="JYDT01000064">
    <property type="protein sequence ID" value="KRY86931.1"/>
    <property type="molecule type" value="Genomic_DNA"/>
</dbReference>
<gene>
    <name evidence="1" type="ORF">T4D_1598</name>
</gene>
<organism evidence="1 2">
    <name type="scientific">Trichinella pseudospiralis</name>
    <name type="common">Parasitic roundworm</name>
    <dbReference type="NCBI Taxonomy" id="6337"/>
    <lineage>
        <taxon>Eukaryota</taxon>
        <taxon>Metazoa</taxon>
        <taxon>Ecdysozoa</taxon>
        <taxon>Nematoda</taxon>
        <taxon>Enoplea</taxon>
        <taxon>Dorylaimia</taxon>
        <taxon>Trichinellida</taxon>
        <taxon>Trichinellidae</taxon>
        <taxon>Trichinella</taxon>
    </lineage>
</organism>
<keyword evidence="2" id="KW-1185">Reference proteome</keyword>
<reference evidence="1 2" key="1">
    <citation type="submission" date="2015-01" db="EMBL/GenBank/DDBJ databases">
        <title>Evolution of Trichinella species and genotypes.</title>
        <authorList>
            <person name="Korhonen P.K."/>
            <person name="Edoardo P."/>
            <person name="Giuseppe L.R."/>
            <person name="Gasser R.B."/>
        </authorList>
    </citation>
    <scope>NUCLEOTIDE SEQUENCE [LARGE SCALE GENOMIC DNA]</scope>
    <source>
        <strain evidence="1">ISS470</strain>
    </source>
</reference>
<name>A0A0V1FNP6_TRIPS</name>
<comment type="caution">
    <text evidence="1">The sequence shown here is derived from an EMBL/GenBank/DDBJ whole genome shotgun (WGS) entry which is preliminary data.</text>
</comment>
<evidence type="ECO:0000313" key="2">
    <source>
        <dbReference type="Proteomes" id="UP000054995"/>
    </source>
</evidence>